<dbReference type="KEGG" id="grs:C7S20_14575"/>
<evidence type="ECO:0000256" key="5">
    <source>
        <dbReference type="ARBA" id="ARBA00022777"/>
    </source>
</evidence>
<dbReference type="OrthoDB" id="9811889at2"/>
<evidence type="ECO:0000256" key="7">
    <source>
        <dbReference type="ARBA" id="ARBA00023136"/>
    </source>
</evidence>
<dbReference type="Gene3D" id="3.30.565.10">
    <property type="entry name" value="Histidine kinase-like ATPase, C-terminal domain"/>
    <property type="match status" value="1"/>
</dbReference>
<dbReference type="NCBIfam" id="TIGR00229">
    <property type="entry name" value="sensory_box"/>
    <property type="match status" value="1"/>
</dbReference>
<dbReference type="InterPro" id="IPR013655">
    <property type="entry name" value="PAS_fold_3"/>
</dbReference>
<dbReference type="AlphaFoldDB" id="A0A2R3Z7Y6"/>
<evidence type="ECO:0000259" key="8">
    <source>
        <dbReference type="PROSITE" id="PS50109"/>
    </source>
</evidence>
<dbReference type="SMART" id="SM00387">
    <property type="entry name" value="HATPase_c"/>
    <property type="match status" value="1"/>
</dbReference>
<dbReference type="CDD" id="cd00075">
    <property type="entry name" value="HATPase"/>
    <property type="match status" value="1"/>
</dbReference>
<evidence type="ECO:0000313" key="11">
    <source>
        <dbReference type="EMBL" id="AVR46390.1"/>
    </source>
</evidence>
<proteinExistence type="predicted"/>
<dbReference type="SMART" id="SM00091">
    <property type="entry name" value="PAS"/>
    <property type="match status" value="2"/>
</dbReference>
<dbReference type="PRINTS" id="PR00344">
    <property type="entry name" value="BCTRLSENSOR"/>
</dbReference>
<gene>
    <name evidence="11" type="ORF">C7S20_14575</name>
</gene>
<protein>
    <recommendedName>
        <fullName evidence="2">histidine kinase</fullName>
        <ecNumber evidence="2">2.7.13.3</ecNumber>
    </recommendedName>
</protein>
<dbReference type="InterPro" id="IPR013656">
    <property type="entry name" value="PAS_4"/>
</dbReference>
<dbReference type="Pfam" id="PF08447">
    <property type="entry name" value="PAS_3"/>
    <property type="match status" value="1"/>
</dbReference>
<dbReference type="Pfam" id="PF00512">
    <property type="entry name" value="HisKA"/>
    <property type="match status" value="1"/>
</dbReference>
<dbReference type="CDD" id="cd00082">
    <property type="entry name" value="HisKA"/>
    <property type="match status" value="1"/>
</dbReference>
<dbReference type="InterPro" id="IPR035965">
    <property type="entry name" value="PAS-like_dom_sf"/>
</dbReference>
<dbReference type="Gene3D" id="3.30.450.20">
    <property type="entry name" value="PAS domain"/>
    <property type="match status" value="2"/>
</dbReference>
<reference evidence="12" key="1">
    <citation type="submission" date="2018-03" db="EMBL/GenBank/DDBJ databases">
        <title>Gramella fulva sp. nov., isolated from a dry surface of tidal flat.</title>
        <authorList>
            <person name="Hwang S.H."/>
            <person name="Hwang W.M."/>
            <person name="Kang K."/>
            <person name="Ahn T.-Y."/>
        </authorList>
    </citation>
    <scope>NUCLEOTIDE SEQUENCE [LARGE SCALE GENOMIC DNA]</scope>
    <source>
        <strain evidence="12">SH35</strain>
    </source>
</reference>
<feature type="domain" description="PAS" evidence="9">
    <location>
        <begin position="165"/>
        <end position="235"/>
    </location>
</feature>
<name>A0A2R3Z7Y6_9FLAO</name>
<keyword evidence="3" id="KW-0597">Phosphoprotein</keyword>
<dbReference type="Pfam" id="PF08448">
    <property type="entry name" value="PAS_4"/>
    <property type="match status" value="1"/>
</dbReference>
<evidence type="ECO:0000256" key="1">
    <source>
        <dbReference type="ARBA" id="ARBA00000085"/>
    </source>
</evidence>
<dbReference type="PROSITE" id="PS50112">
    <property type="entry name" value="PAS"/>
    <property type="match status" value="1"/>
</dbReference>
<evidence type="ECO:0000256" key="2">
    <source>
        <dbReference type="ARBA" id="ARBA00012438"/>
    </source>
</evidence>
<evidence type="ECO:0000259" key="9">
    <source>
        <dbReference type="PROSITE" id="PS50112"/>
    </source>
</evidence>
<feature type="domain" description="Histidine kinase" evidence="8">
    <location>
        <begin position="294"/>
        <end position="513"/>
    </location>
</feature>
<dbReference type="PROSITE" id="PS50113">
    <property type="entry name" value="PAC"/>
    <property type="match status" value="1"/>
</dbReference>
<comment type="catalytic activity">
    <reaction evidence="1">
        <text>ATP + protein L-histidine = ADP + protein N-phospho-L-histidine.</text>
        <dbReference type="EC" id="2.7.13.3"/>
    </reaction>
</comment>
<evidence type="ECO:0000313" key="12">
    <source>
        <dbReference type="Proteomes" id="UP000241507"/>
    </source>
</evidence>
<dbReference type="InterPro" id="IPR000014">
    <property type="entry name" value="PAS"/>
</dbReference>
<dbReference type="Pfam" id="PF02518">
    <property type="entry name" value="HATPase_c"/>
    <property type="match status" value="1"/>
</dbReference>
<evidence type="ECO:0000256" key="3">
    <source>
        <dbReference type="ARBA" id="ARBA00022553"/>
    </source>
</evidence>
<dbReference type="RefSeq" id="WP_107013164.1">
    <property type="nucleotide sequence ID" value="NZ_CP028136.1"/>
</dbReference>
<dbReference type="PANTHER" id="PTHR43711:SF1">
    <property type="entry name" value="HISTIDINE KINASE 1"/>
    <property type="match status" value="1"/>
</dbReference>
<keyword evidence="5" id="KW-0418">Kinase</keyword>
<dbReference type="InterPro" id="IPR005467">
    <property type="entry name" value="His_kinase_dom"/>
</dbReference>
<dbReference type="CDD" id="cd00130">
    <property type="entry name" value="PAS"/>
    <property type="match status" value="1"/>
</dbReference>
<dbReference type="InterPro" id="IPR036097">
    <property type="entry name" value="HisK_dim/P_sf"/>
</dbReference>
<keyword evidence="6" id="KW-0902">Two-component regulatory system</keyword>
<dbReference type="SUPFAM" id="SSF55874">
    <property type="entry name" value="ATPase domain of HSP90 chaperone/DNA topoisomerase II/histidine kinase"/>
    <property type="match status" value="1"/>
</dbReference>
<dbReference type="EC" id="2.7.13.3" evidence="2"/>
<evidence type="ECO:0000259" key="10">
    <source>
        <dbReference type="PROSITE" id="PS50113"/>
    </source>
</evidence>
<dbReference type="SUPFAM" id="SSF47384">
    <property type="entry name" value="Homodimeric domain of signal transducing histidine kinase"/>
    <property type="match status" value="1"/>
</dbReference>
<accession>A0A2R3Z7Y6</accession>
<evidence type="ECO:0000256" key="6">
    <source>
        <dbReference type="ARBA" id="ARBA00023012"/>
    </source>
</evidence>
<dbReference type="InterPro" id="IPR000700">
    <property type="entry name" value="PAS-assoc_C"/>
</dbReference>
<dbReference type="InterPro" id="IPR036890">
    <property type="entry name" value="HATPase_C_sf"/>
</dbReference>
<dbReference type="SMART" id="SM00388">
    <property type="entry name" value="HisKA"/>
    <property type="match status" value="1"/>
</dbReference>
<dbReference type="InterPro" id="IPR003594">
    <property type="entry name" value="HATPase_dom"/>
</dbReference>
<dbReference type="InterPro" id="IPR050736">
    <property type="entry name" value="Sensor_HK_Regulatory"/>
</dbReference>
<keyword evidence="12" id="KW-1185">Reference proteome</keyword>
<dbReference type="Gene3D" id="1.10.287.130">
    <property type="match status" value="1"/>
</dbReference>
<dbReference type="FunFam" id="3.30.565.10:FF:000006">
    <property type="entry name" value="Sensor histidine kinase WalK"/>
    <property type="match status" value="1"/>
</dbReference>
<dbReference type="PROSITE" id="PS50109">
    <property type="entry name" value="HIS_KIN"/>
    <property type="match status" value="1"/>
</dbReference>
<evidence type="ECO:0000256" key="4">
    <source>
        <dbReference type="ARBA" id="ARBA00022679"/>
    </source>
</evidence>
<dbReference type="EMBL" id="CP028136">
    <property type="protein sequence ID" value="AVR46390.1"/>
    <property type="molecule type" value="Genomic_DNA"/>
</dbReference>
<sequence length="514" mass="60075">MTEELRIKELEKELSKSHRENEYLKEQLDKGDAFELHQYKTLVHSSPSMITLLKGEDLIIEVANDAVLNFWNKSRDIIGKPLVEAHPDIKEQGLENLLLEVYEKGEARRGYEMPVYISRESGRELLYFNFIYQPQRDQNGKIYGVAVIAHEVSSQAVLHKELKKSEDLYRSISDFMPHKISISDKNGNSYYYNQSWLDYTGRSLDELIEKEPGKMLHHQDWQNIQEIAEKSLKSGRPFEVECRIKDKNKEYKWHLCQIAPLKDQEGNVEYWISSAIEIQKMKEEEKRKEDFLKLVSHELKTPVTSIKGYIQLLQSMLGEETEENKVVKPYLNRIEGQIERLIRLISEMLDLSRIEQNEMELKLEKFLLNDLVEEIIEDFSYTNKNLRVELNHYCECNVSADKDRIGQVIVNLITNAIKYSGDDKRIEVRVFHPDRNHVGVGVKDFGIGISDKDKKLVFNRFFRVPSQNEETYSGFGIGLYLSKQIIHRHHGEIFVNSEPGKGSEFIFTLPLEQN</sequence>
<dbReference type="GO" id="GO:0000155">
    <property type="term" value="F:phosphorelay sensor kinase activity"/>
    <property type="evidence" value="ECO:0007669"/>
    <property type="project" value="InterPro"/>
</dbReference>
<dbReference type="InterPro" id="IPR003661">
    <property type="entry name" value="HisK_dim/P_dom"/>
</dbReference>
<dbReference type="Proteomes" id="UP000241507">
    <property type="component" value="Chromosome"/>
</dbReference>
<dbReference type="InterPro" id="IPR004358">
    <property type="entry name" value="Sig_transdc_His_kin-like_C"/>
</dbReference>
<feature type="domain" description="PAC" evidence="10">
    <location>
        <begin position="238"/>
        <end position="290"/>
    </location>
</feature>
<dbReference type="SUPFAM" id="SSF55785">
    <property type="entry name" value="PYP-like sensor domain (PAS domain)"/>
    <property type="match status" value="2"/>
</dbReference>
<keyword evidence="4" id="KW-0808">Transferase</keyword>
<keyword evidence="7" id="KW-0472">Membrane</keyword>
<organism evidence="11 12">
    <name type="scientific">Christiangramia fulva</name>
    <dbReference type="NCBI Taxonomy" id="2126553"/>
    <lineage>
        <taxon>Bacteria</taxon>
        <taxon>Pseudomonadati</taxon>
        <taxon>Bacteroidota</taxon>
        <taxon>Flavobacteriia</taxon>
        <taxon>Flavobacteriales</taxon>
        <taxon>Flavobacteriaceae</taxon>
        <taxon>Christiangramia</taxon>
    </lineage>
</organism>
<dbReference type="FunFam" id="1.10.287.130:FF:000001">
    <property type="entry name" value="Two-component sensor histidine kinase"/>
    <property type="match status" value="1"/>
</dbReference>
<dbReference type="PANTHER" id="PTHR43711">
    <property type="entry name" value="TWO-COMPONENT HISTIDINE KINASE"/>
    <property type="match status" value="1"/>
</dbReference>